<name>A0A0Q3U3K0_AMAAE</name>
<keyword evidence="3" id="KW-1185">Reference proteome</keyword>
<organism evidence="2 3">
    <name type="scientific">Amazona aestiva</name>
    <name type="common">Blue-fronted Amazon parrot</name>
    <dbReference type="NCBI Taxonomy" id="12930"/>
    <lineage>
        <taxon>Eukaryota</taxon>
        <taxon>Metazoa</taxon>
        <taxon>Chordata</taxon>
        <taxon>Craniata</taxon>
        <taxon>Vertebrata</taxon>
        <taxon>Euteleostomi</taxon>
        <taxon>Archelosauria</taxon>
        <taxon>Archosauria</taxon>
        <taxon>Dinosauria</taxon>
        <taxon>Saurischia</taxon>
        <taxon>Theropoda</taxon>
        <taxon>Coelurosauria</taxon>
        <taxon>Aves</taxon>
        <taxon>Neognathae</taxon>
        <taxon>Neoaves</taxon>
        <taxon>Telluraves</taxon>
        <taxon>Australaves</taxon>
        <taxon>Psittaciformes</taxon>
        <taxon>Psittacidae</taxon>
        <taxon>Amazona</taxon>
    </lineage>
</organism>
<protein>
    <submittedName>
        <fullName evidence="2">Uncharacterized protein</fullName>
    </submittedName>
</protein>
<dbReference type="Proteomes" id="UP000051836">
    <property type="component" value="Unassembled WGS sequence"/>
</dbReference>
<dbReference type="EMBL" id="LMAW01000137">
    <property type="protein sequence ID" value="KQL60488.1"/>
    <property type="molecule type" value="Genomic_DNA"/>
</dbReference>
<comment type="caution">
    <text evidence="2">The sequence shown here is derived from an EMBL/GenBank/DDBJ whole genome shotgun (WGS) entry which is preliminary data.</text>
</comment>
<evidence type="ECO:0000313" key="2">
    <source>
        <dbReference type="EMBL" id="KQL60488.1"/>
    </source>
</evidence>
<evidence type="ECO:0000313" key="3">
    <source>
        <dbReference type="Proteomes" id="UP000051836"/>
    </source>
</evidence>
<accession>A0A0Q3U3K0</accession>
<reference evidence="2 3" key="1">
    <citation type="submission" date="2015-10" db="EMBL/GenBank/DDBJ databases">
        <authorList>
            <person name="Gilbert D.G."/>
        </authorList>
    </citation>
    <scope>NUCLEOTIDE SEQUENCE [LARGE SCALE GENOMIC DNA]</scope>
    <source>
        <strain evidence="2">FVVF132</strain>
    </source>
</reference>
<feature type="region of interest" description="Disordered" evidence="1">
    <location>
        <begin position="1"/>
        <end position="37"/>
    </location>
</feature>
<sequence>MLMATDKDMGAASPESSEREEGIPEYPGHGAILPAGWEGQKDKTKGVLESYHQLLEAPVCYQQHSNPQRMLISH</sequence>
<evidence type="ECO:0000256" key="1">
    <source>
        <dbReference type="SAM" id="MobiDB-lite"/>
    </source>
</evidence>
<dbReference type="AlphaFoldDB" id="A0A0Q3U3K0"/>
<gene>
    <name evidence="2" type="ORF">AAES_07603</name>
</gene>
<proteinExistence type="predicted"/>